<keyword evidence="4" id="KW-1185">Reference proteome</keyword>
<sequence>MTHLIVPCEHLALPSKMKYIAKLTVPQIPIQSVIIILSSFYLITFFIAVNYRLKLEKKKAAISSTSGFGFIQGLGEASKSQKTIITKSNLSSYNEAATKPNTINNDERATPQTNKTTIQNSNNNATTIISQERIVDTDCIHNDAATSIKDHQNKMQQRRSPLIISVEHKKLK</sequence>
<feature type="transmembrane region" description="Helical" evidence="2">
    <location>
        <begin position="28"/>
        <end position="49"/>
    </location>
</feature>
<reference evidence="3" key="1">
    <citation type="submission" date="2021-07" db="EMBL/GenBank/DDBJ databases">
        <authorList>
            <person name="Catto M.A."/>
            <person name="Jacobson A."/>
            <person name="Kennedy G."/>
            <person name="Labadie P."/>
            <person name="Hunt B.G."/>
            <person name="Srinivasan R."/>
        </authorList>
    </citation>
    <scope>NUCLEOTIDE SEQUENCE</scope>
    <source>
        <strain evidence="3">PL_HMW_Pooled</strain>
        <tissue evidence="3">Head</tissue>
    </source>
</reference>
<evidence type="ECO:0000256" key="2">
    <source>
        <dbReference type="SAM" id="Phobius"/>
    </source>
</evidence>
<evidence type="ECO:0000313" key="4">
    <source>
        <dbReference type="Proteomes" id="UP001219518"/>
    </source>
</evidence>
<proteinExistence type="predicted"/>
<accession>A0AAE1GT43</accession>
<evidence type="ECO:0000256" key="1">
    <source>
        <dbReference type="SAM" id="MobiDB-lite"/>
    </source>
</evidence>
<dbReference type="Proteomes" id="UP001219518">
    <property type="component" value="Unassembled WGS sequence"/>
</dbReference>
<dbReference type="EMBL" id="JAHWGI010000007">
    <property type="protein sequence ID" value="KAK3907365.1"/>
    <property type="molecule type" value="Genomic_DNA"/>
</dbReference>
<gene>
    <name evidence="3" type="ORF">KUF71_018194</name>
</gene>
<feature type="region of interest" description="Disordered" evidence="1">
    <location>
        <begin position="98"/>
        <end position="120"/>
    </location>
</feature>
<keyword evidence="2" id="KW-0812">Transmembrane</keyword>
<dbReference type="AlphaFoldDB" id="A0AAE1GT43"/>
<keyword evidence="2" id="KW-1133">Transmembrane helix</keyword>
<evidence type="ECO:0000313" key="3">
    <source>
        <dbReference type="EMBL" id="KAK3907365.1"/>
    </source>
</evidence>
<keyword evidence="2" id="KW-0472">Membrane</keyword>
<comment type="caution">
    <text evidence="3">The sequence shown here is derived from an EMBL/GenBank/DDBJ whole genome shotgun (WGS) entry which is preliminary data.</text>
</comment>
<protein>
    <submittedName>
        <fullName evidence="3">Rho guanine nucleotide exchange factor 6</fullName>
    </submittedName>
</protein>
<name>A0AAE1GT43_9NEOP</name>
<organism evidence="3 4">
    <name type="scientific">Frankliniella fusca</name>
    <dbReference type="NCBI Taxonomy" id="407009"/>
    <lineage>
        <taxon>Eukaryota</taxon>
        <taxon>Metazoa</taxon>
        <taxon>Ecdysozoa</taxon>
        <taxon>Arthropoda</taxon>
        <taxon>Hexapoda</taxon>
        <taxon>Insecta</taxon>
        <taxon>Pterygota</taxon>
        <taxon>Neoptera</taxon>
        <taxon>Paraneoptera</taxon>
        <taxon>Thysanoptera</taxon>
        <taxon>Terebrantia</taxon>
        <taxon>Thripoidea</taxon>
        <taxon>Thripidae</taxon>
        <taxon>Frankliniella</taxon>
    </lineage>
</organism>
<reference evidence="3" key="2">
    <citation type="journal article" date="2023" name="BMC Genomics">
        <title>Pest status, molecular evolution, and epigenetic factors derived from the genome assembly of Frankliniella fusca, a thysanopteran phytovirus vector.</title>
        <authorList>
            <person name="Catto M.A."/>
            <person name="Labadie P.E."/>
            <person name="Jacobson A.L."/>
            <person name="Kennedy G.G."/>
            <person name="Srinivasan R."/>
            <person name="Hunt B.G."/>
        </authorList>
    </citation>
    <scope>NUCLEOTIDE SEQUENCE</scope>
    <source>
        <strain evidence="3">PL_HMW_Pooled</strain>
    </source>
</reference>